<keyword evidence="3" id="KW-0547">Nucleotide-binding</keyword>
<dbReference type="GO" id="GO:0008360">
    <property type="term" value="P:regulation of cell shape"/>
    <property type="evidence" value="ECO:0007669"/>
    <property type="project" value="UniProtKB-KW"/>
</dbReference>
<keyword evidence="2" id="KW-0132">Cell division</keyword>
<evidence type="ECO:0000256" key="8">
    <source>
        <dbReference type="ARBA" id="ARBA00023316"/>
    </source>
</evidence>
<keyword evidence="6" id="KW-0573">Peptidoglycan synthesis</keyword>
<evidence type="ECO:0000313" key="13">
    <source>
        <dbReference type="Proteomes" id="UP000315589"/>
    </source>
</evidence>
<accession>A0A554LHP2</accession>
<feature type="domain" description="Mur ligase C-terminal" evidence="10">
    <location>
        <begin position="304"/>
        <end position="434"/>
    </location>
</feature>
<dbReference type="PANTHER" id="PTHR43445:SF3">
    <property type="entry name" value="UDP-N-ACETYLMURAMATE--L-ALANINE LIGASE"/>
    <property type="match status" value="1"/>
</dbReference>
<evidence type="ECO:0000256" key="4">
    <source>
        <dbReference type="ARBA" id="ARBA00022840"/>
    </source>
</evidence>
<dbReference type="GO" id="GO:0005524">
    <property type="term" value="F:ATP binding"/>
    <property type="evidence" value="ECO:0007669"/>
    <property type="project" value="UniProtKB-KW"/>
</dbReference>
<name>A0A554LHP2_9BACT</name>
<dbReference type="InterPro" id="IPR000713">
    <property type="entry name" value="Mur_ligase_N"/>
</dbReference>
<keyword evidence="1 12" id="KW-0436">Ligase</keyword>
<dbReference type="SUPFAM" id="SSF53244">
    <property type="entry name" value="MurD-like peptide ligases, peptide-binding domain"/>
    <property type="match status" value="1"/>
</dbReference>
<dbReference type="Gene3D" id="3.90.190.20">
    <property type="entry name" value="Mur ligase, C-terminal domain"/>
    <property type="match status" value="1"/>
</dbReference>
<keyword evidence="8" id="KW-0961">Cell wall biogenesis/degradation</keyword>
<dbReference type="InterPro" id="IPR036615">
    <property type="entry name" value="Mur_ligase_C_dom_sf"/>
</dbReference>
<feature type="domain" description="Mur ligase N-terminal catalytic" evidence="9">
    <location>
        <begin position="11"/>
        <end position="109"/>
    </location>
</feature>
<evidence type="ECO:0000256" key="7">
    <source>
        <dbReference type="ARBA" id="ARBA00023306"/>
    </source>
</evidence>
<dbReference type="GO" id="GO:0051301">
    <property type="term" value="P:cell division"/>
    <property type="evidence" value="ECO:0007669"/>
    <property type="project" value="UniProtKB-KW"/>
</dbReference>
<dbReference type="AlphaFoldDB" id="A0A554LHP2"/>
<comment type="caution">
    <text evidence="12">The sequence shown here is derived from an EMBL/GenBank/DDBJ whole genome shotgun (WGS) entry which is preliminary data.</text>
</comment>
<sequence>MKNIIIQAKNIFIVGIKGNGTSGLALILSDMKKKVTGSDVSQIFPTDNELNKRKINIVNFDTKHIVKTIDLVIYSAAHSGSHNPQVEKADKLGIPTLSYGEALGEISKLKTTIVICGSHGKTTTTAMLAKILEDAGEKPSWMIGCGTLRDLEYHGKWQEGKYFIVEADEFPDDVNENIRAKFLLLQPSHMIVTSIDWDHPDIYPSAKLYYNAFKKFVKLLPANANLVIFGIGQECNRLIKTAKTKKLKVHKIFPEKPWHNLVLKNTFGEHNYLNATFASRMAHELRISQKIILKSLKNFSGAQRRLEIRFKNDKFMWIDDYGHHPTEIQCAIEAIKKEFPKSRLITLFQSHTYTRSKTFAEDFAKSLKLSDVLLIAPIFGSARETETDYTDVNFFENIQKQKNDSIFVKNVKEARNWLKKNKKPNDIFLTLGAGKMNDWGEIIVETLHTCHSRESGNPEKNYIDSRLNRE</sequence>
<dbReference type="InterPro" id="IPR050061">
    <property type="entry name" value="MurCDEF_pg_biosynth"/>
</dbReference>
<dbReference type="Pfam" id="PF01225">
    <property type="entry name" value="Mur_ligase"/>
    <property type="match status" value="1"/>
</dbReference>
<dbReference type="GO" id="GO:0016881">
    <property type="term" value="F:acid-amino acid ligase activity"/>
    <property type="evidence" value="ECO:0007669"/>
    <property type="project" value="InterPro"/>
</dbReference>
<evidence type="ECO:0000313" key="12">
    <source>
        <dbReference type="EMBL" id="TSC92375.1"/>
    </source>
</evidence>
<dbReference type="InterPro" id="IPR013221">
    <property type="entry name" value="Mur_ligase_cen"/>
</dbReference>
<dbReference type="Pfam" id="PF02875">
    <property type="entry name" value="Mur_ligase_C"/>
    <property type="match status" value="1"/>
</dbReference>
<evidence type="ECO:0000256" key="1">
    <source>
        <dbReference type="ARBA" id="ARBA00022598"/>
    </source>
</evidence>
<dbReference type="Pfam" id="PF08245">
    <property type="entry name" value="Mur_ligase_M"/>
    <property type="match status" value="1"/>
</dbReference>
<dbReference type="PANTHER" id="PTHR43445">
    <property type="entry name" value="UDP-N-ACETYLMURAMATE--L-ALANINE LIGASE-RELATED"/>
    <property type="match status" value="1"/>
</dbReference>
<evidence type="ECO:0000256" key="3">
    <source>
        <dbReference type="ARBA" id="ARBA00022741"/>
    </source>
</evidence>
<dbReference type="Proteomes" id="UP000315589">
    <property type="component" value="Unassembled WGS sequence"/>
</dbReference>
<keyword evidence="7" id="KW-0131">Cell cycle</keyword>
<evidence type="ECO:0000259" key="10">
    <source>
        <dbReference type="Pfam" id="PF02875"/>
    </source>
</evidence>
<feature type="domain" description="Mur ligase central" evidence="11">
    <location>
        <begin position="115"/>
        <end position="254"/>
    </location>
</feature>
<dbReference type="Gene3D" id="3.40.1190.10">
    <property type="entry name" value="Mur-like, catalytic domain"/>
    <property type="match status" value="1"/>
</dbReference>
<dbReference type="InterPro" id="IPR036565">
    <property type="entry name" value="Mur-like_cat_sf"/>
</dbReference>
<evidence type="ECO:0000259" key="11">
    <source>
        <dbReference type="Pfam" id="PF08245"/>
    </source>
</evidence>
<dbReference type="SUPFAM" id="SSF51984">
    <property type="entry name" value="MurCD N-terminal domain"/>
    <property type="match status" value="1"/>
</dbReference>
<dbReference type="SUPFAM" id="SSF53623">
    <property type="entry name" value="MurD-like peptide ligases, catalytic domain"/>
    <property type="match status" value="1"/>
</dbReference>
<dbReference type="Gene3D" id="3.40.50.720">
    <property type="entry name" value="NAD(P)-binding Rossmann-like Domain"/>
    <property type="match status" value="1"/>
</dbReference>
<organism evidence="12 13">
    <name type="scientific">Candidatus Berkelbacteria bacterium Licking1014_85</name>
    <dbReference type="NCBI Taxonomy" id="2017148"/>
    <lineage>
        <taxon>Bacteria</taxon>
        <taxon>Candidatus Berkelbacteria</taxon>
    </lineage>
</organism>
<gene>
    <name evidence="12" type="ORF">CEN91_475</name>
</gene>
<keyword evidence="5" id="KW-0133">Cell shape</keyword>
<dbReference type="InterPro" id="IPR004101">
    <property type="entry name" value="Mur_ligase_C"/>
</dbReference>
<evidence type="ECO:0000256" key="2">
    <source>
        <dbReference type="ARBA" id="ARBA00022618"/>
    </source>
</evidence>
<evidence type="ECO:0000256" key="5">
    <source>
        <dbReference type="ARBA" id="ARBA00022960"/>
    </source>
</evidence>
<reference evidence="12 13" key="1">
    <citation type="submission" date="2017-07" db="EMBL/GenBank/DDBJ databases">
        <title>Mechanisms for carbon and nitrogen cycling indicate functional differentiation within the Candidate Phyla Radiation.</title>
        <authorList>
            <person name="Danczak R.E."/>
            <person name="Johnston M.D."/>
            <person name="Kenah C."/>
            <person name="Slattery M."/>
            <person name="Wrighton K.C."/>
            <person name="Wilkins M.J."/>
        </authorList>
    </citation>
    <scope>NUCLEOTIDE SEQUENCE [LARGE SCALE GENOMIC DNA]</scope>
    <source>
        <strain evidence="12">Licking1014_85</strain>
    </source>
</reference>
<evidence type="ECO:0000256" key="6">
    <source>
        <dbReference type="ARBA" id="ARBA00022984"/>
    </source>
</evidence>
<evidence type="ECO:0000259" key="9">
    <source>
        <dbReference type="Pfam" id="PF01225"/>
    </source>
</evidence>
<dbReference type="GO" id="GO:0009252">
    <property type="term" value="P:peptidoglycan biosynthetic process"/>
    <property type="evidence" value="ECO:0007669"/>
    <property type="project" value="UniProtKB-KW"/>
</dbReference>
<protein>
    <submittedName>
        <fullName evidence="12">UDP-N-acetylmuramate--L-alanine ligase</fullName>
    </submittedName>
</protein>
<proteinExistence type="predicted"/>
<dbReference type="EMBL" id="VMGI01000067">
    <property type="protein sequence ID" value="TSC92375.1"/>
    <property type="molecule type" value="Genomic_DNA"/>
</dbReference>
<keyword evidence="4" id="KW-0067">ATP-binding</keyword>
<dbReference type="GO" id="GO:0071555">
    <property type="term" value="P:cell wall organization"/>
    <property type="evidence" value="ECO:0007669"/>
    <property type="project" value="UniProtKB-KW"/>
</dbReference>